<evidence type="ECO:0000256" key="4">
    <source>
        <dbReference type="ARBA" id="ARBA00024446"/>
    </source>
</evidence>
<dbReference type="GO" id="GO:0046336">
    <property type="term" value="P:ethanolamine catabolic process"/>
    <property type="evidence" value="ECO:0007669"/>
    <property type="project" value="UniProtKB-UniRule"/>
</dbReference>
<keyword evidence="2 5" id="KW-0456">Lyase</keyword>
<evidence type="ECO:0000256" key="2">
    <source>
        <dbReference type="ARBA" id="ARBA00023239"/>
    </source>
</evidence>
<dbReference type="InterPro" id="IPR042255">
    <property type="entry name" value="EutC_N"/>
</dbReference>
<dbReference type="InterPro" id="IPR009246">
    <property type="entry name" value="EutC"/>
</dbReference>
<dbReference type="GO" id="GO:0009350">
    <property type="term" value="C:ethanolamine ammonia-lyase complex"/>
    <property type="evidence" value="ECO:0007669"/>
    <property type="project" value="UniProtKB-UniRule"/>
</dbReference>
<evidence type="ECO:0000256" key="5">
    <source>
        <dbReference type="HAMAP-Rule" id="MF_00601"/>
    </source>
</evidence>
<sequence length="246" mass="25908">MNDRTPEPRSVDPWADLRDLTIARVGLGRCGDAIPARDVLAFQLAHAQARNAVGATLDAATLGLDDVIEVHSRATDRATFLQRPDLGRQLAEEDAPRLPPGAYDVAFVLADGLSATAVTRQAPGVLAACLKALPGWSVAPVVVAHQARVALGDEIGERLAARFVVMMIGERPGLSVADSLSLYVTANPRPGRADSERNCISNIHPRGGLSPQLAADKLAWLLREAIRIGGTGVNLKDDPSAALPSA</sequence>
<dbReference type="NCBIfam" id="NF003971">
    <property type="entry name" value="PRK05465.1"/>
    <property type="match status" value="1"/>
</dbReference>
<proteinExistence type="inferred from homology"/>
<dbReference type="GO" id="GO:0031419">
    <property type="term" value="F:cobalamin binding"/>
    <property type="evidence" value="ECO:0007669"/>
    <property type="project" value="UniProtKB-UniRule"/>
</dbReference>
<dbReference type="EMBL" id="BJYF01000003">
    <property type="protein sequence ID" value="GEN58701.1"/>
    <property type="molecule type" value="Genomic_DNA"/>
</dbReference>
<keyword evidence="4 5" id="KW-1283">Bacterial microcompartment</keyword>
<dbReference type="Gene3D" id="1.10.30.40">
    <property type="entry name" value="Ethanolamine ammonia-lyase light chain (EutC), N-terminal domain"/>
    <property type="match status" value="1"/>
</dbReference>
<dbReference type="OrthoDB" id="114248at2"/>
<comment type="catalytic activity">
    <reaction evidence="5">
        <text>ethanolamine = acetaldehyde + NH4(+)</text>
        <dbReference type="Rhea" id="RHEA:15313"/>
        <dbReference type="ChEBI" id="CHEBI:15343"/>
        <dbReference type="ChEBI" id="CHEBI:28938"/>
        <dbReference type="ChEBI" id="CHEBI:57603"/>
        <dbReference type="EC" id="4.3.1.7"/>
    </reaction>
</comment>
<gene>
    <name evidence="5" type="primary">eutC</name>
    <name evidence="6" type="ORF">ANI02nite_05850</name>
</gene>
<evidence type="ECO:0000313" key="6">
    <source>
        <dbReference type="EMBL" id="GEN58701.1"/>
    </source>
</evidence>
<comment type="pathway">
    <text evidence="5">Amine and polyamine degradation; ethanolamine degradation.</text>
</comment>
<evidence type="ECO:0000256" key="3">
    <source>
        <dbReference type="ARBA" id="ARBA00023285"/>
    </source>
</evidence>
<dbReference type="PANTHER" id="PTHR39330">
    <property type="entry name" value="ETHANOLAMINE AMMONIA-LYASE LIGHT CHAIN"/>
    <property type="match status" value="1"/>
</dbReference>
<dbReference type="GO" id="GO:0006520">
    <property type="term" value="P:amino acid metabolic process"/>
    <property type="evidence" value="ECO:0007669"/>
    <property type="project" value="InterPro"/>
</dbReference>
<dbReference type="RefSeq" id="WP_026396796.1">
    <property type="nucleotide sequence ID" value="NZ_AUBI01000002.1"/>
</dbReference>
<feature type="binding site" evidence="5">
    <location>
        <position position="149"/>
    </location>
    <ligand>
        <name>adenosylcob(III)alamin</name>
        <dbReference type="ChEBI" id="CHEBI:18408"/>
    </ligand>
</feature>
<feature type="binding site" evidence="5">
    <location>
        <position position="170"/>
    </location>
    <ligand>
        <name>adenosylcob(III)alamin</name>
        <dbReference type="ChEBI" id="CHEBI:18408"/>
    </ligand>
</feature>
<dbReference type="Pfam" id="PF05985">
    <property type="entry name" value="EutC"/>
    <property type="match status" value="1"/>
</dbReference>
<comment type="function">
    <text evidence="5">Catalyzes the deamination of various vicinal amino-alcohols to oxo compounds. Allows this organism to utilize ethanolamine as the sole source of nitrogen and carbon in the presence of external vitamin B12.</text>
</comment>
<organism evidence="6 7">
    <name type="scientific">Acetobacter nitrogenifigens DSM 23921 = NBRC 105050</name>
    <dbReference type="NCBI Taxonomy" id="1120919"/>
    <lineage>
        <taxon>Bacteria</taxon>
        <taxon>Pseudomonadati</taxon>
        <taxon>Pseudomonadota</taxon>
        <taxon>Alphaproteobacteria</taxon>
        <taxon>Acetobacterales</taxon>
        <taxon>Acetobacteraceae</taxon>
        <taxon>Acetobacter</taxon>
    </lineage>
</organism>
<dbReference type="Gene3D" id="3.40.50.11240">
    <property type="entry name" value="Ethanolamine ammonia-lyase light chain (EutC)"/>
    <property type="match status" value="1"/>
</dbReference>
<comment type="subcellular location">
    <subcellularLocation>
        <location evidence="5">Bacterial microcompartment</location>
    </subcellularLocation>
</comment>
<protein>
    <recommendedName>
        <fullName evidence="5">Ethanolamine ammonia-lyase small subunit</fullName>
        <shortName evidence="5">EAL small subunit</shortName>
        <ecNumber evidence="5">4.3.1.7</ecNumber>
    </recommendedName>
</protein>
<evidence type="ECO:0000256" key="1">
    <source>
        <dbReference type="ARBA" id="ARBA00022628"/>
    </source>
</evidence>
<comment type="cofactor">
    <cofactor evidence="5">
        <name>adenosylcob(III)alamin</name>
        <dbReference type="ChEBI" id="CHEBI:18408"/>
    </cofactor>
    <text evidence="5">Binds between the large and small subunits.</text>
</comment>
<dbReference type="EC" id="4.3.1.7" evidence="5"/>
<dbReference type="UniPathway" id="UPA00560"/>
<dbReference type="PIRSF" id="PIRSF018982">
    <property type="entry name" value="EutC"/>
    <property type="match status" value="1"/>
</dbReference>
<name>A0A511X6Z9_9PROT</name>
<dbReference type="AlphaFoldDB" id="A0A511X6Z9"/>
<comment type="caution">
    <text evidence="6">The sequence shown here is derived from an EMBL/GenBank/DDBJ whole genome shotgun (WGS) entry which is preliminary data.</text>
</comment>
<dbReference type="GO" id="GO:0031471">
    <property type="term" value="C:ethanolamine degradation polyhedral organelle"/>
    <property type="evidence" value="ECO:0007669"/>
    <property type="project" value="UniProtKB-UniRule"/>
</dbReference>
<comment type="subunit">
    <text evidence="5">The basic unit is a heterodimer which dimerizes to form tetramers. The heterotetramers trimerize; 6 large subunits form a core ring with 6 small subunits projecting outwards.</text>
</comment>
<reference evidence="6 7" key="1">
    <citation type="submission" date="2019-07" db="EMBL/GenBank/DDBJ databases">
        <title>Whole genome shotgun sequence of Acetobacter nitrogenifigens NBRC 105050.</title>
        <authorList>
            <person name="Hosoyama A."/>
            <person name="Uohara A."/>
            <person name="Ohji S."/>
            <person name="Ichikawa N."/>
        </authorList>
    </citation>
    <scope>NUCLEOTIDE SEQUENCE [LARGE SCALE GENOMIC DNA]</scope>
    <source>
        <strain evidence="6 7">NBRC 105050</strain>
    </source>
</reference>
<evidence type="ECO:0000313" key="7">
    <source>
        <dbReference type="Proteomes" id="UP000321635"/>
    </source>
</evidence>
<dbReference type="Proteomes" id="UP000321635">
    <property type="component" value="Unassembled WGS sequence"/>
</dbReference>
<dbReference type="GO" id="GO:0008851">
    <property type="term" value="F:ethanolamine ammonia-lyase activity"/>
    <property type="evidence" value="ECO:0007669"/>
    <property type="project" value="UniProtKB-UniRule"/>
</dbReference>
<dbReference type="HAMAP" id="MF_00601">
    <property type="entry name" value="EutC"/>
    <property type="match status" value="1"/>
</dbReference>
<accession>A0A511X6Z9</accession>
<dbReference type="STRING" id="1120919.GCA_000429165_00604"/>
<keyword evidence="1 5" id="KW-0846">Cobalamin</keyword>
<keyword evidence="3 5" id="KW-0170">Cobalt</keyword>
<feature type="binding site" evidence="5">
    <location>
        <position position="199"/>
    </location>
    <ligand>
        <name>adenosylcob(III)alamin</name>
        <dbReference type="ChEBI" id="CHEBI:18408"/>
    </ligand>
</feature>
<dbReference type="PANTHER" id="PTHR39330:SF1">
    <property type="entry name" value="ETHANOLAMINE AMMONIA-LYASE SMALL SUBUNIT"/>
    <property type="match status" value="1"/>
</dbReference>
<comment type="similarity">
    <text evidence="5">Belongs to the EutC family.</text>
</comment>
<dbReference type="InterPro" id="IPR042251">
    <property type="entry name" value="EutC_C"/>
</dbReference>
<keyword evidence="7" id="KW-1185">Reference proteome</keyword>